<name>A0A484F7H0_9EURY</name>
<sequence length="367" mass="41006">MLVNLKKTVFYVFSAVSILFIFAVLICFLFGTFSIPIQYSGNYAPASYSDELLLQPASSLKPAAGFTFKLNSSEIKDFSWYYGGDNHSFTYSGSSELYNYYLNKPHDRTDYNQYALSEYGRRTIQELADYFKEYGEQKGHSEEQITANVISFVQSIHYTSDYDSTGREEYPRYPVETLTDKTGDCEDTVILAAAILDELGYDPILVLVPQHMVLGIRDTGNYSGQFYEYNGEKYYYVETTSPGHQVGAVPESVDPTLVEIYPMVQIPKISATVSSVKENSDADFSYYSVTSRILNDGPGIGKNITMTIHGGTVAENNSGSNQTVYIGNISEDGKKSVTFTIRVPNNSDPVYFVVAGENFESFTVSDF</sequence>
<dbReference type="InterPro" id="IPR010319">
    <property type="entry name" value="Transglutaminase-like_Cys_pept"/>
</dbReference>
<protein>
    <recommendedName>
        <fullName evidence="4">Transglutaminase superfamily protein</fullName>
    </recommendedName>
</protein>
<dbReference type="EMBL" id="SNYS01000005">
    <property type="protein sequence ID" value="TDQ71288.1"/>
    <property type="molecule type" value="Genomic_DNA"/>
</dbReference>
<evidence type="ECO:0008006" key="4">
    <source>
        <dbReference type="Google" id="ProtNLM"/>
    </source>
</evidence>
<keyword evidence="1" id="KW-1133">Transmembrane helix</keyword>
<keyword evidence="1" id="KW-0812">Transmembrane</keyword>
<organism evidence="2 3">
    <name type="scientific">Methanimicrococcus blatticola</name>
    <dbReference type="NCBI Taxonomy" id="91560"/>
    <lineage>
        <taxon>Archaea</taxon>
        <taxon>Methanobacteriati</taxon>
        <taxon>Methanobacteriota</taxon>
        <taxon>Stenosarchaea group</taxon>
        <taxon>Methanomicrobia</taxon>
        <taxon>Methanosarcinales</taxon>
        <taxon>Methanosarcinaceae</taxon>
        <taxon>Methanimicrococcus</taxon>
    </lineage>
</organism>
<dbReference type="Proteomes" id="UP000294855">
    <property type="component" value="Unassembled WGS sequence"/>
</dbReference>
<dbReference type="Gene3D" id="3.10.620.30">
    <property type="match status" value="1"/>
</dbReference>
<keyword evidence="3" id="KW-1185">Reference proteome</keyword>
<gene>
    <name evidence="2" type="ORF">C7391_0396</name>
</gene>
<accession>A0A484F7H0</accession>
<dbReference type="PANTHER" id="PTHR39327:SF1">
    <property type="entry name" value="BLR5470 PROTEIN"/>
    <property type="match status" value="1"/>
</dbReference>
<evidence type="ECO:0000313" key="2">
    <source>
        <dbReference type="EMBL" id="TDQ71288.1"/>
    </source>
</evidence>
<evidence type="ECO:0000256" key="1">
    <source>
        <dbReference type="SAM" id="Phobius"/>
    </source>
</evidence>
<feature type="transmembrane region" description="Helical" evidence="1">
    <location>
        <begin position="9"/>
        <end position="33"/>
    </location>
</feature>
<dbReference type="AlphaFoldDB" id="A0A484F7H0"/>
<dbReference type="PANTHER" id="PTHR39327">
    <property type="match status" value="1"/>
</dbReference>
<proteinExistence type="predicted"/>
<reference evidence="2 3" key="1">
    <citation type="submission" date="2019-03" db="EMBL/GenBank/DDBJ databases">
        <title>Genomic Encyclopedia of Type Strains, Phase IV (KMG-IV): sequencing the most valuable type-strain genomes for metagenomic binning, comparative biology and taxonomic classification.</title>
        <authorList>
            <person name="Goeker M."/>
        </authorList>
    </citation>
    <scope>NUCLEOTIDE SEQUENCE [LARGE SCALE GENOMIC DNA]</scope>
    <source>
        <strain evidence="2 3">DSM 13328</strain>
    </source>
</reference>
<keyword evidence="1" id="KW-0472">Membrane</keyword>
<evidence type="ECO:0000313" key="3">
    <source>
        <dbReference type="Proteomes" id="UP000294855"/>
    </source>
</evidence>
<comment type="caution">
    <text evidence="2">The sequence shown here is derived from an EMBL/GenBank/DDBJ whole genome shotgun (WGS) entry which is preliminary data.</text>
</comment>